<evidence type="ECO:0000313" key="1">
    <source>
        <dbReference type="EMBL" id="POW10683.1"/>
    </source>
</evidence>
<dbReference type="EMBL" id="PKSL01000044">
    <property type="protein sequence ID" value="POW10683.1"/>
    <property type="molecule type" value="Genomic_DNA"/>
</dbReference>
<sequence length="359" mass="40204">MTTTANHSGLPAPTTKKYSNVFNQATGQGKRLPSSIVPPKIQSRVVSPALSQAAVVETTQSNPLTSSPTLVVDLRNQALDQMREAFEKGQINPAQDPSPALVNQTHYDTITEDLIQKTESLTEPHLSQNLVDLIESVPAAVAFLLEPNANLDKKACTKDLILKAIKHFIPSYKPPVRQPKKGLLVRAFQLQILPLIAPYVEWRILQKEQDDDKAACEMQADPDPIDLSGINPNNSSITVDMILTIIAARRPNVKLPETMNKPAAISFFYQYVSPRPLHGHPPPFTTWPKAVPKPYHRYLTRDELRFVIQCHVPVLFIPSAITKECILAIYEQFVLDDISEEEIFEGLHFFVRQEPERSP</sequence>
<accession>A0A2S4VMG4</accession>
<reference evidence="1" key="1">
    <citation type="submission" date="2017-12" db="EMBL/GenBank/DDBJ databases">
        <title>Gene loss provides genomic basis for host adaptation in cereal stripe rust fungi.</title>
        <authorList>
            <person name="Xia C."/>
        </authorList>
    </citation>
    <scope>NUCLEOTIDE SEQUENCE [LARGE SCALE GENOMIC DNA]</scope>
    <source>
        <strain evidence="1">93-210</strain>
    </source>
</reference>
<dbReference type="AlphaFoldDB" id="A0A2S4VMG4"/>
<proteinExistence type="predicted"/>
<protein>
    <submittedName>
        <fullName evidence="1">Uncharacterized protein</fullName>
    </submittedName>
</protein>
<gene>
    <name evidence="1" type="ORF">PSTT_05848</name>
</gene>
<dbReference type="VEuPathDB" id="FungiDB:PSTT_05848"/>
<comment type="caution">
    <text evidence="1">The sequence shown here is derived from an EMBL/GenBank/DDBJ whole genome shotgun (WGS) entry which is preliminary data.</text>
</comment>
<evidence type="ECO:0000313" key="2">
    <source>
        <dbReference type="Proteomes" id="UP000239156"/>
    </source>
</evidence>
<keyword evidence="2" id="KW-1185">Reference proteome</keyword>
<dbReference type="VEuPathDB" id="FungiDB:PSHT_13980"/>
<organism evidence="1 2">
    <name type="scientific">Puccinia striiformis</name>
    <dbReference type="NCBI Taxonomy" id="27350"/>
    <lineage>
        <taxon>Eukaryota</taxon>
        <taxon>Fungi</taxon>
        <taxon>Dikarya</taxon>
        <taxon>Basidiomycota</taxon>
        <taxon>Pucciniomycotina</taxon>
        <taxon>Pucciniomycetes</taxon>
        <taxon>Pucciniales</taxon>
        <taxon>Pucciniaceae</taxon>
        <taxon>Puccinia</taxon>
    </lineage>
</organism>
<dbReference type="Proteomes" id="UP000239156">
    <property type="component" value="Unassembled WGS sequence"/>
</dbReference>
<name>A0A2S4VMG4_9BASI</name>